<reference evidence="1 2" key="1">
    <citation type="submission" date="2024-03" db="EMBL/GenBank/DDBJ databases">
        <authorList>
            <person name="Gkanogiannis A."/>
            <person name="Becerra Lopez-Lavalle L."/>
        </authorList>
    </citation>
    <scope>NUCLEOTIDE SEQUENCE [LARGE SCALE GENOMIC DNA]</scope>
</reference>
<gene>
    <name evidence="1" type="ORF">CITCOLO1_LOCUS20259</name>
</gene>
<dbReference type="Proteomes" id="UP001642487">
    <property type="component" value="Chromosome 8"/>
</dbReference>
<name>A0ABP0Z819_9ROSI</name>
<sequence length="74" mass="8398">MHDDLTPKTYSIHCGMCSDQQPAISVKYEGSRSANELDQRLMTHSVSDHRLQETRQGFAKFIHNNKGVLGNGYF</sequence>
<evidence type="ECO:0000313" key="2">
    <source>
        <dbReference type="Proteomes" id="UP001642487"/>
    </source>
</evidence>
<keyword evidence="2" id="KW-1185">Reference proteome</keyword>
<proteinExistence type="predicted"/>
<dbReference type="EMBL" id="OZ021742">
    <property type="protein sequence ID" value="CAK9327866.1"/>
    <property type="molecule type" value="Genomic_DNA"/>
</dbReference>
<evidence type="ECO:0000313" key="1">
    <source>
        <dbReference type="EMBL" id="CAK9327866.1"/>
    </source>
</evidence>
<protein>
    <submittedName>
        <fullName evidence="1">Uncharacterized protein</fullName>
    </submittedName>
</protein>
<organism evidence="1 2">
    <name type="scientific">Citrullus colocynthis</name>
    <name type="common">colocynth</name>
    <dbReference type="NCBI Taxonomy" id="252529"/>
    <lineage>
        <taxon>Eukaryota</taxon>
        <taxon>Viridiplantae</taxon>
        <taxon>Streptophyta</taxon>
        <taxon>Embryophyta</taxon>
        <taxon>Tracheophyta</taxon>
        <taxon>Spermatophyta</taxon>
        <taxon>Magnoliopsida</taxon>
        <taxon>eudicotyledons</taxon>
        <taxon>Gunneridae</taxon>
        <taxon>Pentapetalae</taxon>
        <taxon>rosids</taxon>
        <taxon>fabids</taxon>
        <taxon>Cucurbitales</taxon>
        <taxon>Cucurbitaceae</taxon>
        <taxon>Benincaseae</taxon>
        <taxon>Citrullus</taxon>
    </lineage>
</organism>
<accession>A0ABP0Z819</accession>